<dbReference type="GO" id="GO:1990189">
    <property type="term" value="F:protein N-terminal-serine acetyltransferase activity"/>
    <property type="evidence" value="ECO:0007669"/>
    <property type="project" value="TreeGrafter"/>
</dbReference>
<dbReference type="RefSeq" id="WP_248007916.1">
    <property type="nucleotide sequence ID" value="NZ_JAJHVV010000003.1"/>
</dbReference>
<keyword evidence="3" id="KW-1185">Reference proteome</keyword>
<dbReference type="SUPFAM" id="SSF55729">
    <property type="entry name" value="Acyl-CoA N-acyltransferases (Nat)"/>
    <property type="match status" value="1"/>
</dbReference>
<evidence type="ECO:0000259" key="1">
    <source>
        <dbReference type="PROSITE" id="PS51186"/>
    </source>
</evidence>
<accession>A0A9X2BHC9</accession>
<proteinExistence type="predicted"/>
<evidence type="ECO:0000313" key="2">
    <source>
        <dbReference type="EMBL" id="MCK6262805.1"/>
    </source>
</evidence>
<organism evidence="2 3">
    <name type="scientific">Vibrio amylolyticus</name>
    <dbReference type="NCBI Taxonomy" id="2847292"/>
    <lineage>
        <taxon>Bacteria</taxon>
        <taxon>Pseudomonadati</taxon>
        <taxon>Pseudomonadota</taxon>
        <taxon>Gammaproteobacteria</taxon>
        <taxon>Vibrionales</taxon>
        <taxon>Vibrionaceae</taxon>
        <taxon>Vibrio</taxon>
    </lineage>
</organism>
<gene>
    <name evidence="2" type="ORF">KP803_05890</name>
</gene>
<protein>
    <submittedName>
        <fullName evidence="2">GNAT family N-acetyltransferase</fullName>
    </submittedName>
</protein>
<dbReference type="Pfam" id="PF13302">
    <property type="entry name" value="Acetyltransf_3"/>
    <property type="match status" value="1"/>
</dbReference>
<comment type="caution">
    <text evidence="2">The sequence shown here is derived from an EMBL/GenBank/DDBJ whole genome shotgun (WGS) entry which is preliminary data.</text>
</comment>
<feature type="domain" description="N-acetyltransferase" evidence="1">
    <location>
        <begin position="23"/>
        <end position="170"/>
    </location>
</feature>
<dbReference type="Proteomes" id="UP001139559">
    <property type="component" value="Unassembled WGS sequence"/>
</dbReference>
<dbReference type="CDD" id="cd04301">
    <property type="entry name" value="NAT_SF"/>
    <property type="match status" value="1"/>
</dbReference>
<dbReference type="InterPro" id="IPR016181">
    <property type="entry name" value="Acyl_CoA_acyltransferase"/>
</dbReference>
<dbReference type="AlphaFoldDB" id="A0A9X2BHC9"/>
<dbReference type="InterPro" id="IPR051908">
    <property type="entry name" value="Ribosomal_N-acetyltransferase"/>
</dbReference>
<name>A0A9X2BHC9_9VIBR</name>
<dbReference type="InterPro" id="IPR000182">
    <property type="entry name" value="GNAT_dom"/>
</dbReference>
<sequence>MTPKFTLSTQRLSLRLIEHDEAEKLRELVVRSPSLHQWIDWCTPTFSLKDSERFLLATRLNWVKGDAFGFGLFRHNDGMLVGMVAINELYHTFNMASMGYWVSDQYQHQGYAKEAVQKVIEFCFDLLKVTRIELVCDPQNEASHALAASCGAEKESVARNRFIFDGQPKDGLIFSLIPPSSQ</sequence>
<reference evidence="2" key="1">
    <citation type="submission" date="2021-11" db="EMBL/GenBank/DDBJ databases">
        <title>Vibrio ZSDE26 sp. nov. and Vibrio ZSDZ34 sp. nov., isolated from coastal seawater in Qingdao.</title>
        <authorList>
            <person name="Zhang P."/>
        </authorList>
    </citation>
    <scope>NUCLEOTIDE SEQUENCE</scope>
    <source>
        <strain evidence="2">ZSDE26</strain>
    </source>
</reference>
<dbReference type="PANTHER" id="PTHR43441">
    <property type="entry name" value="RIBOSOMAL-PROTEIN-SERINE ACETYLTRANSFERASE"/>
    <property type="match status" value="1"/>
</dbReference>
<evidence type="ECO:0000313" key="3">
    <source>
        <dbReference type="Proteomes" id="UP001139559"/>
    </source>
</evidence>
<dbReference type="GO" id="GO:0008999">
    <property type="term" value="F:protein-N-terminal-alanine acetyltransferase activity"/>
    <property type="evidence" value="ECO:0007669"/>
    <property type="project" value="TreeGrafter"/>
</dbReference>
<dbReference type="Gene3D" id="3.40.630.30">
    <property type="match status" value="1"/>
</dbReference>
<dbReference type="EMBL" id="JAJHVV010000003">
    <property type="protein sequence ID" value="MCK6262805.1"/>
    <property type="molecule type" value="Genomic_DNA"/>
</dbReference>
<dbReference type="PROSITE" id="PS51186">
    <property type="entry name" value="GNAT"/>
    <property type="match status" value="1"/>
</dbReference>
<dbReference type="GO" id="GO:0005737">
    <property type="term" value="C:cytoplasm"/>
    <property type="evidence" value="ECO:0007669"/>
    <property type="project" value="TreeGrafter"/>
</dbReference>
<dbReference type="PANTHER" id="PTHR43441:SF11">
    <property type="entry name" value="RIBOSOMAL-PROTEIN-SERINE ACETYLTRANSFERASE"/>
    <property type="match status" value="1"/>
</dbReference>